<dbReference type="RefSeq" id="WP_115407263.1">
    <property type="nucleotide sequence ID" value="NZ_UGYV01000004.1"/>
</dbReference>
<protein>
    <submittedName>
        <fullName evidence="1">Uncharacterized protein</fullName>
    </submittedName>
</protein>
<gene>
    <name evidence="1" type="ORF">NCTC10736_03941</name>
</gene>
<proteinExistence type="predicted"/>
<accession>A0A380BWM8</accession>
<reference evidence="1 2" key="1">
    <citation type="submission" date="2018-06" db="EMBL/GenBank/DDBJ databases">
        <authorList>
            <consortium name="Pathogen Informatics"/>
            <person name="Doyle S."/>
        </authorList>
    </citation>
    <scope>NUCLEOTIDE SEQUENCE [LARGE SCALE GENOMIC DNA]</scope>
    <source>
        <strain evidence="1 2">NCTC10736</strain>
    </source>
</reference>
<dbReference type="Proteomes" id="UP000255061">
    <property type="component" value="Unassembled WGS sequence"/>
</dbReference>
<evidence type="ECO:0000313" key="2">
    <source>
        <dbReference type="Proteomes" id="UP000255061"/>
    </source>
</evidence>
<evidence type="ECO:0000313" key="1">
    <source>
        <dbReference type="EMBL" id="SUJ08597.1"/>
    </source>
</evidence>
<sequence length="193" mass="22831">MIVNQTALATIALTDMMYQLFCYNNDMRVYKGFQQQGGSSRHWYSFDRANSDKWNQMMLVDDAVESMLKNGGSIIAVGLFCQWVTEVFSSEVIIKRSNFKLQQTKTLLESKAEFERNFDRELAATEFNADILVPRGHVHYRYVYRWAHKAGYTPVRERVLDINDTYWSECEYWFDYFGPDEDDVGLIYYLDYE</sequence>
<dbReference type="EMBL" id="UGYV01000004">
    <property type="protein sequence ID" value="SUJ08597.1"/>
    <property type="molecule type" value="Genomic_DNA"/>
</dbReference>
<organism evidence="1 2">
    <name type="scientific">Shewanella morhuae</name>
    <dbReference type="NCBI Taxonomy" id="365591"/>
    <lineage>
        <taxon>Bacteria</taxon>
        <taxon>Pseudomonadati</taxon>
        <taxon>Pseudomonadota</taxon>
        <taxon>Gammaproteobacteria</taxon>
        <taxon>Alteromonadales</taxon>
        <taxon>Shewanellaceae</taxon>
        <taxon>Shewanella</taxon>
    </lineage>
</organism>
<dbReference type="AlphaFoldDB" id="A0A380BWM8"/>
<name>A0A380BWM8_9GAMM</name>